<evidence type="ECO:0000313" key="2">
    <source>
        <dbReference type="Proteomes" id="UP001597287"/>
    </source>
</evidence>
<name>A0ABW5EZ35_9BURK</name>
<organism evidence="1 2">
    <name type="scientific">Delftia deserti</name>
    <dbReference type="NCBI Taxonomy" id="1651218"/>
    <lineage>
        <taxon>Bacteria</taxon>
        <taxon>Pseudomonadati</taxon>
        <taxon>Pseudomonadota</taxon>
        <taxon>Betaproteobacteria</taxon>
        <taxon>Burkholderiales</taxon>
        <taxon>Comamonadaceae</taxon>
        <taxon>Delftia</taxon>
    </lineage>
</organism>
<dbReference type="RefSeq" id="WP_380105503.1">
    <property type="nucleotide sequence ID" value="NZ_JBHSIH010000001.1"/>
</dbReference>
<dbReference type="Proteomes" id="UP001597287">
    <property type="component" value="Unassembled WGS sequence"/>
</dbReference>
<proteinExistence type="predicted"/>
<accession>A0ABW5EZ35</accession>
<protein>
    <submittedName>
        <fullName evidence="1">Uncharacterized protein</fullName>
    </submittedName>
</protein>
<keyword evidence="2" id="KW-1185">Reference proteome</keyword>
<dbReference type="EMBL" id="JBHUIG010000042">
    <property type="protein sequence ID" value="MFD2322588.1"/>
    <property type="molecule type" value="Genomic_DNA"/>
</dbReference>
<comment type="caution">
    <text evidence="1">The sequence shown here is derived from an EMBL/GenBank/DDBJ whole genome shotgun (WGS) entry which is preliminary data.</text>
</comment>
<sequence length="154" mass="17500">MKHIPNKPRRVPDVVPKFWRAKLAPTTKLSAKVAHHDLVQRLETGTATVADLWDWIETGFTYSQMMRMLHEDGERFTDEAIKAVDDQLNTYPAVCQRLKKTKRVGLSGPELQIARQAAQVFDGLIDLDRNGIAVAAVQWSDQQMRQIRGALHMP</sequence>
<reference evidence="2" key="1">
    <citation type="journal article" date="2019" name="Int. J. Syst. Evol. Microbiol.">
        <title>The Global Catalogue of Microorganisms (GCM) 10K type strain sequencing project: providing services to taxonomists for standard genome sequencing and annotation.</title>
        <authorList>
            <consortium name="The Broad Institute Genomics Platform"/>
            <consortium name="The Broad Institute Genome Sequencing Center for Infectious Disease"/>
            <person name="Wu L."/>
            <person name="Ma J."/>
        </authorList>
    </citation>
    <scope>NUCLEOTIDE SEQUENCE [LARGE SCALE GENOMIC DNA]</scope>
    <source>
        <strain evidence="2">CCUG 62793</strain>
    </source>
</reference>
<evidence type="ECO:0000313" key="1">
    <source>
        <dbReference type="EMBL" id="MFD2322588.1"/>
    </source>
</evidence>
<gene>
    <name evidence="1" type="ORF">ACFSPV_28320</name>
</gene>